<evidence type="ECO:0000259" key="1">
    <source>
        <dbReference type="Pfam" id="PF12973"/>
    </source>
</evidence>
<dbReference type="CDD" id="cd20303">
    <property type="entry name" value="cupin_ChrR_1"/>
    <property type="match status" value="2"/>
</dbReference>
<dbReference type="InterPro" id="IPR014710">
    <property type="entry name" value="RmlC-like_jellyroll"/>
</dbReference>
<dbReference type="Pfam" id="PF12973">
    <property type="entry name" value="Cupin_7"/>
    <property type="match status" value="2"/>
</dbReference>
<evidence type="ECO:0000313" key="3">
    <source>
        <dbReference type="Proteomes" id="UP000501726"/>
    </source>
</evidence>
<protein>
    <submittedName>
        <fullName evidence="2">Cupin</fullName>
    </submittedName>
</protein>
<dbReference type="EMBL" id="AP021889">
    <property type="protein sequence ID" value="BBP44653.1"/>
    <property type="molecule type" value="Genomic_DNA"/>
</dbReference>
<gene>
    <name evidence="2" type="ORF">THMIRHAS_00260</name>
</gene>
<dbReference type="KEGG" id="tse:THMIRHAS_00260"/>
<sequence length="226" mass="25433">MSVASQYQTDTAPLNMDLSERVVANTANHPWLESPSKKVFRKPLERESLESGRTTSIVRFAPGSYFPEHSHPLGEEIFVLEGVFSDENGDYPAGSYLRNPPNSRHSPFSKQGCTLFVKLDHFDADDSESVRIQTESAQWQPGQGNLKVLPLHSFKGEHTALVWWPAGEVFQPHIHMGGEEILVLSGEFADEQGVYPKGTWLRNPHQSRHHPFVEQETLILVKVGHL</sequence>
<dbReference type="AlphaFoldDB" id="A0A6F8PR98"/>
<name>A0A6F8PR98_9GAMM</name>
<dbReference type="Gene3D" id="2.60.120.10">
    <property type="entry name" value="Jelly Rolls"/>
    <property type="match status" value="1"/>
</dbReference>
<accession>A0A6F8PR98</accession>
<evidence type="ECO:0000313" key="2">
    <source>
        <dbReference type="EMBL" id="BBP44653.1"/>
    </source>
</evidence>
<reference evidence="3" key="1">
    <citation type="submission" date="2019-11" db="EMBL/GenBank/DDBJ databases">
        <title>Isolation and characterization of two novel species in the genus Thiomicrorhabdus.</title>
        <authorList>
            <person name="Mochizuki J."/>
            <person name="Kojima H."/>
            <person name="Fukui M."/>
        </authorList>
    </citation>
    <scope>NUCLEOTIDE SEQUENCE [LARGE SCALE GENOMIC DNA]</scope>
    <source>
        <strain evidence="3">aks77</strain>
    </source>
</reference>
<feature type="domain" description="ChrR-like cupin" evidence="1">
    <location>
        <begin position="20"/>
        <end position="122"/>
    </location>
</feature>
<dbReference type="RefSeq" id="WP_173269123.1">
    <property type="nucleotide sequence ID" value="NZ_AP021889.1"/>
</dbReference>
<dbReference type="InterPro" id="IPR025979">
    <property type="entry name" value="ChrR-like_cupin_dom"/>
</dbReference>
<dbReference type="InterPro" id="IPR011051">
    <property type="entry name" value="RmlC_Cupin_sf"/>
</dbReference>
<dbReference type="Proteomes" id="UP000501726">
    <property type="component" value="Chromosome"/>
</dbReference>
<proteinExistence type="predicted"/>
<keyword evidence="3" id="KW-1185">Reference proteome</keyword>
<feature type="domain" description="ChrR-like cupin" evidence="1">
    <location>
        <begin position="129"/>
        <end position="226"/>
    </location>
</feature>
<organism evidence="2 3">
    <name type="scientific">Thiosulfatimonas sediminis</name>
    <dbReference type="NCBI Taxonomy" id="2675054"/>
    <lineage>
        <taxon>Bacteria</taxon>
        <taxon>Pseudomonadati</taxon>
        <taxon>Pseudomonadota</taxon>
        <taxon>Gammaproteobacteria</taxon>
        <taxon>Thiotrichales</taxon>
        <taxon>Piscirickettsiaceae</taxon>
        <taxon>Thiosulfatimonas</taxon>
    </lineage>
</organism>
<dbReference type="SUPFAM" id="SSF51182">
    <property type="entry name" value="RmlC-like cupins"/>
    <property type="match status" value="2"/>
</dbReference>